<gene>
    <name evidence="1" type="ORF">GQX73_g10333</name>
</gene>
<dbReference type="AlphaFoldDB" id="A0A7C8IKD4"/>
<evidence type="ECO:0008006" key="3">
    <source>
        <dbReference type="Google" id="ProtNLM"/>
    </source>
</evidence>
<dbReference type="OrthoDB" id="1022638at2759"/>
<organism evidence="1 2">
    <name type="scientific">Xylaria multiplex</name>
    <dbReference type="NCBI Taxonomy" id="323545"/>
    <lineage>
        <taxon>Eukaryota</taxon>
        <taxon>Fungi</taxon>
        <taxon>Dikarya</taxon>
        <taxon>Ascomycota</taxon>
        <taxon>Pezizomycotina</taxon>
        <taxon>Sordariomycetes</taxon>
        <taxon>Xylariomycetidae</taxon>
        <taxon>Xylariales</taxon>
        <taxon>Xylariaceae</taxon>
        <taxon>Xylaria</taxon>
    </lineage>
</organism>
<dbReference type="EMBL" id="WUBL01000221">
    <property type="protein sequence ID" value="KAF2963243.1"/>
    <property type="molecule type" value="Genomic_DNA"/>
</dbReference>
<protein>
    <recommendedName>
        <fullName evidence="3">BTB domain-containing protein</fullName>
    </recommendedName>
</protein>
<sequence length="286" mass="32686">MGDLDVVKVVVGPRCDEFFIPRRLLVSCDYFSTRLDFARGKTYQVIRLDGQCPDMFKLFEYWISERKGLNKFVDNADSVQACEDLHWDLVNLQLFAANIGEAALQDVAMDALQDLYLRCNWDIKPELVTYVYTECDPEASYCLRSLRRWIVAMIAWGMGNAEAGGAELETTFGDYPSLREEYNSHLSKVAASKLDVDFKNPQLRLPSNHLKNEERQFGYRQCSFHTHRSTVGQGRCPHALSFSPWVHSPLIDDSDSDRSESRFASRVTSPIELIFAARKATILNFS</sequence>
<dbReference type="Proteomes" id="UP000481858">
    <property type="component" value="Unassembled WGS sequence"/>
</dbReference>
<comment type="caution">
    <text evidence="1">The sequence shown here is derived from an EMBL/GenBank/DDBJ whole genome shotgun (WGS) entry which is preliminary data.</text>
</comment>
<dbReference type="InParanoid" id="A0A7C8IKD4"/>
<name>A0A7C8IKD4_9PEZI</name>
<evidence type="ECO:0000313" key="2">
    <source>
        <dbReference type="Proteomes" id="UP000481858"/>
    </source>
</evidence>
<accession>A0A7C8IKD4</accession>
<keyword evidence="2" id="KW-1185">Reference proteome</keyword>
<evidence type="ECO:0000313" key="1">
    <source>
        <dbReference type="EMBL" id="KAF2963243.1"/>
    </source>
</evidence>
<reference evidence="1 2" key="1">
    <citation type="submission" date="2019-12" db="EMBL/GenBank/DDBJ databases">
        <title>Draft genome sequence of the ascomycete Xylaria multiplex DSM 110363.</title>
        <authorList>
            <person name="Buettner E."/>
            <person name="Kellner H."/>
        </authorList>
    </citation>
    <scope>NUCLEOTIDE SEQUENCE [LARGE SCALE GENOMIC DNA]</scope>
    <source>
        <strain evidence="1 2">DSM 110363</strain>
    </source>
</reference>
<proteinExistence type="predicted"/>